<reference evidence="13 14" key="1">
    <citation type="submission" date="2020-04" db="EMBL/GenBank/DDBJ databases">
        <title>Parallel evolution in the integration of a co-obligate aphid symbiosis.</title>
        <authorList>
            <person name="Monnin D."/>
            <person name="Jackson R."/>
            <person name="Kiers E.T."/>
            <person name="Bunker M."/>
            <person name="Ellers J."/>
            <person name="Henry L.M."/>
        </authorList>
    </citation>
    <scope>NUCLEOTIDE SEQUENCE [LARGE SCALE GENOMIC DNA]</scope>
    <source>
        <strain evidence="13">MCAR-56B</strain>
    </source>
</reference>
<evidence type="ECO:0000256" key="7">
    <source>
        <dbReference type="ARBA" id="ARBA00022842"/>
    </source>
</evidence>
<organism evidence="13 14">
    <name type="scientific">Buchnera aphidicola</name>
    <name type="common">Microlophium carnosum</name>
    <dbReference type="NCBI Taxonomy" id="2708354"/>
    <lineage>
        <taxon>Bacteria</taxon>
        <taxon>Pseudomonadati</taxon>
        <taxon>Pseudomonadota</taxon>
        <taxon>Gammaproteobacteria</taxon>
        <taxon>Enterobacterales</taxon>
        <taxon>Erwiniaceae</taxon>
        <taxon>Buchnera</taxon>
    </lineage>
</organism>
<protein>
    <recommendedName>
        <fullName evidence="10">tRNA modification GTPase MnmE</fullName>
        <ecNumber evidence="10">3.6.-.-</ecNumber>
    </recommendedName>
</protein>
<comment type="subcellular location">
    <subcellularLocation>
        <location evidence="10">Cytoplasm</location>
    </subcellularLocation>
</comment>
<feature type="binding site" evidence="10">
    <location>
        <position position="226"/>
    </location>
    <ligand>
        <name>K(+)</name>
        <dbReference type="ChEBI" id="CHEBI:29103"/>
    </ligand>
</feature>
<dbReference type="GO" id="GO:0002098">
    <property type="term" value="P:tRNA wobble uridine modification"/>
    <property type="evidence" value="ECO:0007669"/>
    <property type="project" value="TreeGrafter"/>
</dbReference>
<keyword evidence="3 10" id="KW-0819">tRNA processing</keyword>
<dbReference type="GO" id="GO:0046872">
    <property type="term" value="F:metal ion binding"/>
    <property type="evidence" value="ECO:0007669"/>
    <property type="project" value="UniProtKB-KW"/>
</dbReference>
<dbReference type="InterPro" id="IPR004520">
    <property type="entry name" value="GTPase_MnmE"/>
</dbReference>
<keyword evidence="5 10" id="KW-0547">Nucleotide-binding</keyword>
<dbReference type="HAMAP" id="MF_00379">
    <property type="entry name" value="GTPase_MnmE"/>
    <property type="match status" value="1"/>
</dbReference>
<dbReference type="NCBIfam" id="TIGR00231">
    <property type="entry name" value="small_GTP"/>
    <property type="match status" value="1"/>
</dbReference>
<dbReference type="NCBIfam" id="NF003661">
    <property type="entry name" value="PRK05291.1-3"/>
    <property type="match status" value="1"/>
</dbReference>
<dbReference type="Pfam" id="PF01926">
    <property type="entry name" value="MMR_HSR1"/>
    <property type="match status" value="1"/>
</dbReference>
<dbReference type="NCBIfam" id="TIGR00450">
    <property type="entry name" value="mnmE_trmE_thdF"/>
    <property type="match status" value="1"/>
</dbReference>
<dbReference type="GO" id="GO:0030488">
    <property type="term" value="P:tRNA methylation"/>
    <property type="evidence" value="ECO:0007669"/>
    <property type="project" value="TreeGrafter"/>
</dbReference>
<feature type="binding site" evidence="10">
    <location>
        <position position="250"/>
    </location>
    <ligand>
        <name>K(+)</name>
        <dbReference type="ChEBI" id="CHEBI:29103"/>
    </ligand>
</feature>
<proteinExistence type="inferred from homology"/>
<name>A0A6G9JU82_9GAMM</name>
<dbReference type="FunFam" id="3.30.1360.120:FF:000001">
    <property type="entry name" value="tRNA modification GTPase MnmE"/>
    <property type="match status" value="1"/>
</dbReference>
<evidence type="ECO:0000313" key="13">
    <source>
        <dbReference type="EMBL" id="QIQ41644.1"/>
    </source>
</evidence>
<dbReference type="InterPro" id="IPR006073">
    <property type="entry name" value="GTP-bd"/>
</dbReference>
<dbReference type="Gene3D" id="3.30.1360.120">
    <property type="entry name" value="Probable tRNA modification gtpase trme, domain 1"/>
    <property type="match status" value="1"/>
</dbReference>
<comment type="cofactor">
    <cofactor evidence="10">
        <name>K(+)</name>
        <dbReference type="ChEBI" id="CHEBI:29103"/>
    </cofactor>
    <text evidence="10">Binds 1 potassium ion per subunit.</text>
</comment>
<dbReference type="EC" id="3.6.-.-" evidence="10"/>
<dbReference type="CDD" id="cd04164">
    <property type="entry name" value="trmE"/>
    <property type="match status" value="1"/>
</dbReference>
<dbReference type="GO" id="GO:0005829">
    <property type="term" value="C:cytosol"/>
    <property type="evidence" value="ECO:0007669"/>
    <property type="project" value="TreeGrafter"/>
</dbReference>
<dbReference type="CDD" id="cd14858">
    <property type="entry name" value="TrmE_N"/>
    <property type="match status" value="1"/>
</dbReference>
<feature type="binding site" evidence="10">
    <location>
        <position position="247"/>
    </location>
    <ligand>
        <name>K(+)</name>
        <dbReference type="ChEBI" id="CHEBI:29103"/>
    </ligand>
</feature>
<evidence type="ECO:0000256" key="3">
    <source>
        <dbReference type="ARBA" id="ARBA00022694"/>
    </source>
</evidence>
<feature type="binding site" evidence="10">
    <location>
        <position position="454"/>
    </location>
    <ligand>
        <name>(6S)-5-formyl-5,6,7,8-tetrahydrofolate</name>
        <dbReference type="ChEBI" id="CHEBI:57457"/>
    </ligand>
</feature>
<keyword evidence="7 10" id="KW-0460">Magnesium</keyword>
<accession>A0A6G9JU82</accession>
<dbReference type="Pfam" id="PF12631">
    <property type="entry name" value="MnmE_helical"/>
    <property type="match status" value="1"/>
</dbReference>
<evidence type="ECO:0000256" key="5">
    <source>
        <dbReference type="ARBA" id="ARBA00022741"/>
    </source>
</evidence>
<dbReference type="Gene3D" id="3.40.50.300">
    <property type="entry name" value="P-loop containing nucleotide triphosphate hydrolases"/>
    <property type="match status" value="1"/>
</dbReference>
<evidence type="ECO:0000259" key="12">
    <source>
        <dbReference type="PROSITE" id="PS51709"/>
    </source>
</evidence>
<feature type="binding site" evidence="10">
    <location>
        <position position="230"/>
    </location>
    <ligand>
        <name>Mg(2+)</name>
        <dbReference type="ChEBI" id="CHEBI:18420"/>
    </ligand>
</feature>
<evidence type="ECO:0000256" key="4">
    <source>
        <dbReference type="ARBA" id="ARBA00022723"/>
    </source>
</evidence>
<sequence>MIHNETIVAQVTCPGKSAVGILRISGFEAKIVAREILGKIPLARFATYSNFLDEKNKVLDQGISLWFPAPFSFTGEDVLELQGHGSPVIMDLLIKRIISINNVRIAKPGEFSERAFLNGKIDLVQAESIDDLINSETELSIRASLNSLQGNFSFFIKELINLIIELRINIESSIDFSEEEIDININNIIYIKFRELNSKFLQLKNIILEGSLLREVKKIVIAGPPNAGKSSLLNILSHSDRAIVTDVPGTTRDLLYENININGIVCELVDTAGLRHTANKVEHIGIVRAWGEIRKSDHILFVIDKTINQLKRQKICNEFIKNISSDSIPPVTFVLNKNDLVQDEFGIKNIDGLCFISISALTGQGIDILRKHIVGIEKNINKESVFIARRRHIKQLDLAYDEFLIAKKKWKMSEDIELLAESLSIINRFLGEITGRYTSEDLLNSIFSNFCIGK</sequence>
<feature type="binding site" evidence="10">
    <location>
        <begin position="245"/>
        <end position="251"/>
    </location>
    <ligand>
        <name>GTP</name>
        <dbReference type="ChEBI" id="CHEBI:37565"/>
    </ligand>
</feature>
<dbReference type="InterPro" id="IPR005225">
    <property type="entry name" value="Small_GTP-bd"/>
</dbReference>
<dbReference type="AlphaFoldDB" id="A0A6G9JU82"/>
<evidence type="ECO:0000256" key="10">
    <source>
        <dbReference type="HAMAP-Rule" id="MF_00379"/>
    </source>
</evidence>
<feature type="binding site" evidence="10">
    <location>
        <position position="245"/>
    </location>
    <ligand>
        <name>K(+)</name>
        <dbReference type="ChEBI" id="CHEBI:29103"/>
    </ligand>
</feature>
<evidence type="ECO:0000256" key="8">
    <source>
        <dbReference type="ARBA" id="ARBA00022958"/>
    </source>
</evidence>
<dbReference type="SUPFAM" id="SSF52540">
    <property type="entry name" value="P-loop containing nucleoside triphosphate hydrolases"/>
    <property type="match status" value="1"/>
</dbReference>
<dbReference type="PROSITE" id="PS51709">
    <property type="entry name" value="G_TRME"/>
    <property type="match status" value="1"/>
</dbReference>
<evidence type="ECO:0000256" key="9">
    <source>
        <dbReference type="ARBA" id="ARBA00023134"/>
    </source>
</evidence>
<feature type="domain" description="TrmE-type G" evidence="12">
    <location>
        <begin position="216"/>
        <end position="378"/>
    </location>
</feature>
<evidence type="ECO:0000256" key="2">
    <source>
        <dbReference type="ARBA" id="ARBA00022490"/>
    </source>
</evidence>
<feature type="binding site" evidence="10">
    <location>
        <position position="23"/>
    </location>
    <ligand>
        <name>(6S)-5-formyl-5,6,7,8-tetrahydrofolate</name>
        <dbReference type="ChEBI" id="CHEBI:57457"/>
    </ligand>
</feature>
<gene>
    <name evidence="10 13" type="primary">mnmE</name>
    <name evidence="10" type="synonym">trmE</name>
    <name evidence="13" type="ORF">G4A98_00080</name>
</gene>
<dbReference type="Pfam" id="PF10396">
    <property type="entry name" value="TrmE_N"/>
    <property type="match status" value="1"/>
</dbReference>
<dbReference type="GO" id="GO:0003924">
    <property type="term" value="F:GTPase activity"/>
    <property type="evidence" value="ECO:0007669"/>
    <property type="project" value="UniProtKB-UniRule"/>
</dbReference>
<dbReference type="GO" id="GO:0005525">
    <property type="term" value="F:GTP binding"/>
    <property type="evidence" value="ECO:0007669"/>
    <property type="project" value="UniProtKB-UniRule"/>
</dbReference>
<dbReference type="InterPro" id="IPR027417">
    <property type="entry name" value="P-loop_NTPase"/>
</dbReference>
<feature type="binding site" evidence="10">
    <location>
        <begin position="226"/>
        <end position="231"/>
    </location>
    <ligand>
        <name>GTP</name>
        <dbReference type="ChEBI" id="CHEBI:37565"/>
    </ligand>
</feature>
<keyword evidence="9 10" id="KW-0342">GTP-binding</keyword>
<feature type="binding site" evidence="10">
    <location>
        <position position="251"/>
    </location>
    <ligand>
        <name>Mg(2+)</name>
        <dbReference type="ChEBI" id="CHEBI:18420"/>
    </ligand>
</feature>
<dbReference type="InterPro" id="IPR018948">
    <property type="entry name" value="GTP-bd_TrmE_N"/>
</dbReference>
<feature type="binding site" evidence="10">
    <location>
        <position position="80"/>
    </location>
    <ligand>
        <name>(6S)-5-formyl-5,6,7,8-tetrahydrofolate</name>
        <dbReference type="ChEBI" id="CHEBI:57457"/>
    </ligand>
</feature>
<evidence type="ECO:0000256" key="1">
    <source>
        <dbReference type="ARBA" id="ARBA00011043"/>
    </source>
</evidence>
<evidence type="ECO:0000313" key="14">
    <source>
        <dbReference type="Proteomes" id="UP000503183"/>
    </source>
</evidence>
<evidence type="ECO:0000256" key="11">
    <source>
        <dbReference type="RuleBase" id="RU003313"/>
    </source>
</evidence>
<keyword evidence="8 10" id="KW-0630">Potassium</keyword>
<comment type="function">
    <text evidence="10">Exhibits a very high intrinsic GTPase hydrolysis rate. Involved in the addition of a carboxymethylaminomethyl (cmnm) group at the wobble position (U34) of certain tRNAs, forming tRNA-cmnm(5)s(2)U34.</text>
</comment>
<dbReference type="PANTHER" id="PTHR42714">
    <property type="entry name" value="TRNA MODIFICATION GTPASE GTPBP3"/>
    <property type="match status" value="1"/>
</dbReference>
<comment type="similarity">
    <text evidence="1 10 11">Belongs to the TRAFAC class TrmE-Era-EngA-EngB-Septin-like GTPase superfamily. TrmE GTPase family.</text>
</comment>
<dbReference type="PANTHER" id="PTHR42714:SF2">
    <property type="entry name" value="TRNA MODIFICATION GTPASE GTPBP3, MITOCHONDRIAL"/>
    <property type="match status" value="1"/>
</dbReference>
<keyword evidence="4 10" id="KW-0479">Metal-binding</keyword>
<keyword evidence="2 10" id="KW-0963">Cytoplasm</keyword>
<feature type="binding site" evidence="10">
    <location>
        <position position="120"/>
    </location>
    <ligand>
        <name>(6S)-5-formyl-5,6,7,8-tetrahydrofolate</name>
        <dbReference type="ChEBI" id="CHEBI:57457"/>
    </ligand>
</feature>
<dbReference type="InterPro" id="IPR027266">
    <property type="entry name" value="TrmE/GcvT-like"/>
</dbReference>
<comment type="caution">
    <text evidence="10">Lacks conserved residue(s) required for the propagation of feature annotation.</text>
</comment>
<feature type="binding site" evidence="10">
    <location>
        <begin position="270"/>
        <end position="273"/>
    </location>
    <ligand>
        <name>GTP</name>
        <dbReference type="ChEBI" id="CHEBI:37565"/>
    </ligand>
</feature>
<keyword evidence="6 10" id="KW-0378">Hydrolase</keyword>
<dbReference type="InterPro" id="IPR027368">
    <property type="entry name" value="MnmE_dom2"/>
</dbReference>
<dbReference type="Gene3D" id="1.20.120.430">
    <property type="entry name" value="tRNA modification GTPase MnmE domain 2"/>
    <property type="match status" value="1"/>
</dbReference>
<evidence type="ECO:0000256" key="6">
    <source>
        <dbReference type="ARBA" id="ARBA00022801"/>
    </source>
</evidence>
<dbReference type="InterPro" id="IPR025867">
    <property type="entry name" value="MnmE_helical"/>
</dbReference>
<dbReference type="InterPro" id="IPR031168">
    <property type="entry name" value="G_TrmE"/>
</dbReference>
<dbReference type="Proteomes" id="UP000503183">
    <property type="component" value="Chromosome"/>
</dbReference>
<comment type="subunit">
    <text evidence="10">Homodimer. Heterotetramer of two MnmE and two MnmG subunits.</text>
</comment>
<dbReference type="EMBL" id="CP048747">
    <property type="protein sequence ID" value="QIQ41644.1"/>
    <property type="molecule type" value="Genomic_DNA"/>
</dbReference>